<evidence type="ECO:0000313" key="2">
    <source>
        <dbReference type="Proteomes" id="UP000000845"/>
    </source>
</evidence>
<dbReference type="SUPFAM" id="SSF51658">
    <property type="entry name" value="Xylose isomerase-like"/>
    <property type="match status" value="1"/>
</dbReference>
<dbReference type="PANTHER" id="PTHR12110:SF41">
    <property type="entry name" value="INOSOSE DEHYDRATASE"/>
    <property type="match status" value="1"/>
</dbReference>
<accession>D1AH32</accession>
<reference evidence="1 2" key="2">
    <citation type="journal article" date="2010" name="Stand. Genomic Sci.">
        <title>Complete genome sequence of Sebaldella termitidis type strain (NCTC 11300).</title>
        <authorList>
            <person name="Harmon-Smith M."/>
            <person name="Celia L."/>
            <person name="Chertkov O."/>
            <person name="Lapidus A."/>
            <person name="Copeland A."/>
            <person name="Glavina Del Rio T."/>
            <person name="Nolan M."/>
            <person name="Lucas S."/>
            <person name="Tice H."/>
            <person name="Cheng J.F."/>
            <person name="Han C."/>
            <person name="Detter J.C."/>
            <person name="Bruce D."/>
            <person name="Goodwin L."/>
            <person name="Pitluck S."/>
            <person name="Pati A."/>
            <person name="Liolios K."/>
            <person name="Ivanova N."/>
            <person name="Mavromatis K."/>
            <person name="Mikhailova N."/>
            <person name="Chen A."/>
            <person name="Palaniappan K."/>
            <person name="Land M."/>
            <person name="Hauser L."/>
            <person name="Chang Y.J."/>
            <person name="Jeffries C.D."/>
            <person name="Brettin T."/>
            <person name="Goker M."/>
            <person name="Beck B."/>
            <person name="Bristow J."/>
            <person name="Eisen J.A."/>
            <person name="Markowitz V."/>
            <person name="Hugenholtz P."/>
            <person name="Kyrpides N.C."/>
            <person name="Klenk H.P."/>
            <person name="Chen F."/>
        </authorList>
    </citation>
    <scope>NUCLEOTIDE SEQUENCE [LARGE SCALE GENOMIC DNA]</scope>
    <source>
        <strain evidence="2">ATCC 33386 / NCTC 11300</strain>
    </source>
</reference>
<dbReference type="RefSeq" id="WP_012860662.1">
    <property type="nucleotide sequence ID" value="NC_013517.1"/>
</dbReference>
<organism evidence="1 2">
    <name type="scientific">Sebaldella termitidis (strain ATCC 33386 / NCTC 11300)</name>
    <dbReference type="NCBI Taxonomy" id="526218"/>
    <lineage>
        <taxon>Bacteria</taxon>
        <taxon>Fusobacteriati</taxon>
        <taxon>Fusobacteriota</taxon>
        <taxon>Fusobacteriia</taxon>
        <taxon>Fusobacteriales</taxon>
        <taxon>Leptotrichiaceae</taxon>
        <taxon>Sebaldella</taxon>
    </lineage>
</organism>
<dbReference type="PANTHER" id="PTHR12110">
    <property type="entry name" value="HYDROXYPYRUVATE ISOMERASE"/>
    <property type="match status" value="1"/>
</dbReference>
<dbReference type="GO" id="GO:0016853">
    <property type="term" value="F:isomerase activity"/>
    <property type="evidence" value="ECO:0007669"/>
    <property type="project" value="UniProtKB-KW"/>
</dbReference>
<dbReference type="eggNOG" id="COG1082">
    <property type="taxonomic scope" value="Bacteria"/>
</dbReference>
<dbReference type="STRING" id="526218.Sterm_1198"/>
<keyword evidence="2" id="KW-1185">Reference proteome</keyword>
<proteinExistence type="predicted"/>
<keyword evidence="1" id="KW-0413">Isomerase</keyword>
<protein>
    <submittedName>
        <fullName evidence="1">Xylose isomerase domain protein TIM barrel</fullName>
    </submittedName>
</protein>
<dbReference type="KEGG" id="str:Sterm_1198"/>
<evidence type="ECO:0000313" key="1">
    <source>
        <dbReference type="EMBL" id="ACZ08066.1"/>
    </source>
</evidence>
<dbReference type="HOGENOM" id="CLU_059523_1_2_0"/>
<reference evidence="2" key="1">
    <citation type="submission" date="2009-09" db="EMBL/GenBank/DDBJ databases">
        <title>The complete chromosome of Sebaldella termitidis ATCC 33386.</title>
        <authorList>
            <consortium name="US DOE Joint Genome Institute (JGI-PGF)"/>
            <person name="Lucas S."/>
            <person name="Copeland A."/>
            <person name="Lapidus A."/>
            <person name="Glavina del Rio T."/>
            <person name="Dalin E."/>
            <person name="Tice H."/>
            <person name="Bruce D."/>
            <person name="Goodwin L."/>
            <person name="Pitluck S."/>
            <person name="Kyrpides N."/>
            <person name="Mavromatis K."/>
            <person name="Ivanova N."/>
            <person name="Mikhailova N."/>
            <person name="Sims D."/>
            <person name="Meincke L."/>
            <person name="Brettin T."/>
            <person name="Detter J.C."/>
            <person name="Han C."/>
            <person name="Larimer F."/>
            <person name="Land M."/>
            <person name="Hauser L."/>
            <person name="Markowitz V."/>
            <person name="Cheng J.F."/>
            <person name="Hugenholtz P."/>
            <person name="Woyke T."/>
            <person name="Wu D."/>
            <person name="Eisen J.A."/>
        </authorList>
    </citation>
    <scope>NUCLEOTIDE SEQUENCE [LARGE SCALE GENOMIC DNA]</scope>
    <source>
        <strain evidence="2">ATCC 33386 / NCTC 11300</strain>
    </source>
</reference>
<sequence>MKHKFAVQLYSLRKELTKDFPGVLKELKKQGWETVQIDGLRGYTAEEVAAALKETGLKAVSMHANLDRLNNDLDNLIYECLLFGTKDIFCSSELTNEEEVIYARNTLLNTAKKLNPLGFRIGHHNHDYEFRGSINGEMIMDYIVKPEGNLFLYPEIDTYWAKVGGADPFEYMKKFSGRIPMIHFKDMKSDLSLSYPESLAEIGTGCIDFLPFLKWGEKNGIESYIVEQDVSALSGGMLESMAVSLENLIKLSEQL</sequence>
<dbReference type="Proteomes" id="UP000000845">
    <property type="component" value="Chromosome"/>
</dbReference>
<dbReference type="InterPro" id="IPR050312">
    <property type="entry name" value="IolE/XylAMocC-like"/>
</dbReference>
<dbReference type="InterPro" id="IPR036237">
    <property type="entry name" value="Xyl_isomerase-like_sf"/>
</dbReference>
<dbReference type="EMBL" id="CP001739">
    <property type="protein sequence ID" value="ACZ08066.1"/>
    <property type="molecule type" value="Genomic_DNA"/>
</dbReference>
<dbReference type="AlphaFoldDB" id="D1AH32"/>
<dbReference type="Gene3D" id="3.20.20.150">
    <property type="entry name" value="Divalent-metal-dependent TIM barrel enzymes"/>
    <property type="match status" value="1"/>
</dbReference>
<gene>
    <name evidence="1" type="ordered locus">Sterm_1198</name>
</gene>
<name>D1AH32_SEBTE</name>